<gene>
    <name evidence="2" type="ORF">HNQ41_002456</name>
</gene>
<dbReference type="RefSeq" id="WP_184664690.1">
    <property type="nucleotide sequence ID" value="NZ_JACHHB010000011.1"/>
</dbReference>
<dbReference type="AlphaFoldDB" id="A0A840QRZ0"/>
<sequence>MRNTRNEQPYDEEIEAIHVREALKGLALGLTMMVTTFLVLHFIFGFQMFG</sequence>
<evidence type="ECO:0000313" key="3">
    <source>
        <dbReference type="Proteomes" id="UP000551878"/>
    </source>
</evidence>
<feature type="transmembrane region" description="Helical" evidence="1">
    <location>
        <begin position="26"/>
        <end position="49"/>
    </location>
</feature>
<comment type="caution">
    <text evidence="2">The sequence shown here is derived from an EMBL/GenBank/DDBJ whole genome shotgun (WGS) entry which is preliminary data.</text>
</comment>
<keyword evidence="1" id="KW-0472">Membrane</keyword>
<keyword evidence="3" id="KW-1185">Reference proteome</keyword>
<name>A0A840QRZ0_9BACI</name>
<accession>A0A840QRZ0</accession>
<organism evidence="2 3">
    <name type="scientific">Texcoconibacillus texcoconensis</name>
    <dbReference type="NCBI Taxonomy" id="1095777"/>
    <lineage>
        <taxon>Bacteria</taxon>
        <taxon>Bacillati</taxon>
        <taxon>Bacillota</taxon>
        <taxon>Bacilli</taxon>
        <taxon>Bacillales</taxon>
        <taxon>Bacillaceae</taxon>
        <taxon>Texcoconibacillus</taxon>
    </lineage>
</organism>
<dbReference type="EMBL" id="JACHHB010000011">
    <property type="protein sequence ID" value="MBB5174262.1"/>
    <property type="molecule type" value="Genomic_DNA"/>
</dbReference>
<keyword evidence="1" id="KW-0812">Transmembrane</keyword>
<evidence type="ECO:0000256" key="1">
    <source>
        <dbReference type="SAM" id="Phobius"/>
    </source>
</evidence>
<evidence type="ECO:0000313" key="2">
    <source>
        <dbReference type="EMBL" id="MBB5174262.1"/>
    </source>
</evidence>
<reference evidence="2 3" key="1">
    <citation type="submission" date="2020-08" db="EMBL/GenBank/DDBJ databases">
        <title>Genomic Encyclopedia of Type Strains, Phase IV (KMG-IV): sequencing the most valuable type-strain genomes for metagenomic binning, comparative biology and taxonomic classification.</title>
        <authorList>
            <person name="Goeker M."/>
        </authorList>
    </citation>
    <scope>NUCLEOTIDE SEQUENCE [LARGE SCALE GENOMIC DNA]</scope>
    <source>
        <strain evidence="2 3">DSM 24696</strain>
    </source>
</reference>
<dbReference type="Proteomes" id="UP000551878">
    <property type="component" value="Unassembled WGS sequence"/>
</dbReference>
<proteinExistence type="predicted"/>
<keyword evidence="1" id="KW-1133">Transmembrane helix</keyword>
<protein>
    <submittedName>
        <fullName evidence="2">Uncharacterized protein</fullName>
    </submittedName>
</protein>